<feature type="compositionally biased region" description="Polar residues" evidence="1">
    <location>
        <begin position="93"/>
        <end position="122"/>
    </location>
</feature>
<evidence type="ECO:0000313" key="2">
    <source>
        <dbReference type="EMBL" id="KAF2649048.1"/>
    </source>
</evidence>
<organism evidence="2 3">
    <name type="scientific">Lophiostoma macrostomum CBS 122681</name>
    <dbReference type="NCBI Taxonomy" id="1314788"/>
    <lineage>
        <taxon>Eukaryota</taxon>
        <taxon>Fungi</taxon>
        <taxon>Dikarya</taxon>
        <taxon>Ascomycota</taxon>
        <taxon>Pezizomycotina</taxon>
        <taxon>Dothideomycetes</taxon>
        <taxon>Pleosporomycetidae</taxon>
        <taxon>Pleosporales</taxon>
        <taxon>Lophiostomataceae</taxon>
        <taxon>Lophiostoma</taxon>
    </lineage>
</organism>
<dbReference type="EMBL" id="MU004509">
    <property type="protein sequence ID" value="KAF2649048.1"/>
    <property type="molecule type" value="Genomic_DNA"/>
</dbReference>
<proteinExistence type="predicted"/>
<reference evidence="2" key="1">
    <citation type="journal article" date="2020" name="Stud. Mycol.">
        <title>101 Dothideomycetes genomes: a test case for predicting lifestyles and emergence of pathogens.</title>
        <authorList>
            <person name="Haridas S."/>
            <person name="Albert R."/>
            <person name="Binder M."/>
            <person name="Bloem J."/>
            <person name="Labutti K."/>
            <person name="Salamov A."/>
            <person name="Andreopoulos B."/>
            <person name="Baker S."/>
            <person name="Barry K."/>
            <person name="Bills G."/>
            <person name="Bluhm B."/>
            <person name="Cannon C."/>
            <person name="Castanera R."/>
            <person name="Culley D."/>
            <person name="Daum C."/>
            <person name="Ezra D."/>
            <person name="Gonzalez J."/>
            <person name="Henrissat B."/>
            <person name="Kuo A."/>
            <person name="Liang C."/>
            <person name="Lipzen A."/>
            <person name="Lutzoni F."/>
            <person name="Magnuson J."/>
            <person name="Mondo S."/>
            <person name="Nolan M."/>
            <person name="Ohm R."/>
            <person name="Pangilinan J."/>
            <person name="Park H.-J."/>
            <person name="Ramirez L."/>
            <person name="Alfaro M."/>
            <person name="Sun H."/>
            <person name="Tritt A."/>
            <person name="Yoshinaga Y."/>
            <person name="Zwiers L.-H."/>
            <person name="Turgeon B."/>
            <person name="Goodwin S."/>
            <person name="Spatafora J."/>
            <person name="Crous P."/>
            <person name="Grigoriev I."/>
        </authorList>
    </citation>
    <scope>NUCLEOTIDE SEQUENCE</scope>
    <source>
        <strain evidence="2">CBS 122681</strain>
    </source>
</reference>
<sequence length="217" mass="23272">MSPTPGMCNLLQHSFYLSSMLTSRSDQVSIQPWAFPGQGPLGVPARTGPVAVMAQTTIGLGSGSGLPPFGAVRSHGFGCLLPWATLHYKTQNTQTPALPRPSCQQQIGRDTVSSSPITHPGQSSSELLLSSNSKYTQSPALPRPPFTIWAFKVHSSAEVFSNAQSTQSNSLHLHNKFTTKPIKISSILAMSSMTRSHSNNKPQQPHAKVSVLNAPYP</sequence>
<name>A0A6A6SRP9_9PLEO</name>
<keyword evidence="3" id="KW-1185">Reference proteome</keyword>
<dbReference type="AlphaFoldDB" id="A0A6A6SRP9"/>
<gene>
    <name evidence="2" type="ORF">K491DRAFT_762650</name>
</gene>
<accession>A0A6A6SRP9</accession>
<feature type="region of interest" description="Disordered" evidence="1">
    <location>
        <begin position="93"/>
        <end position="128"/>
    </location>
</feature>
<evidence type="ECO:0000313" key="3">
    <source>
        <dbReference type="Proteomes" id="UP000799324"/>
    </source>
</evidence>
<dbReference type="Proteomes" id="UP000799324">
    <property type="component" value="Unassembled WGS sequence"/>
</dbReference>
<protein>
    <submittedName>
        <fullName evidence="2">Uncharacterized protein</fullName>
    </submittedName>
</protein>
<evidence type="ECO:0000256" key="1">
    <source>
        <dbReference type="SAM" id="MobiDB-lite"/>
    </source>
</evidence>
<feature type="compositionally biased region" description="Polar residues" evidence="1">
    <location>
        <begin position="193"/>
        <end position="203"/>
    </location>
</feature>
<feature type="region of interest" description="Disordered" evidence="1">
    <location>
        <begin position="193"/>
        <end position="217"/>
    </location>
</feature>